<keyword evidence="7 14" id="KW-0934">Plastid</keyword>
<sequence>MPLTFSSSAATVAVASATVTSSVRVPFNPLLSPTSLRRFVSFRLTSKKLPPLRSRGGATVSSSSLSVKAMSELVQDKESTVAASTTSFNDADESSSNATTHELNHSRTFLDARSEQDLLSGIKKEAEAGRLPQNVASGMEELYWNYKNAVLSSGASRADETVISNMSVAFDRMLLGVEDPYTFSPYHKAIREPFDYYLFVHTYIRPLIDFKNSYVGNVSIFSELEDKLRQGHNIVLISNHQSEADPAVISLLLEAQCPYIGENIKCVAGDRVITDPLCKPFSMGRNLICVYSKKHMNDDPELVEMKRKANTRSLKEMATLLRSGSQLIWIAPSGGRDRPDPATGEWFPAPFDSSSVDNMRRLVEHSGAPGHIYPMSLLCYDIMPPPPQVEKEIGEKRLVGFHGTGLSIAPEINFSEVTADCKTPNEAKEAFSETLYKSVDEQYKILTSAIHHRKGLEASTSTVSLSQPWN</sequence>
<evidence type="ECO:0000256" key="9">
    <source>
        <dbReference type="ARBA" id="ARBA00022946"/>
    </source>
</evidence>
<dbReference type="CDD" id="cd07985">
    <property type="entry name" value="LPLAT_GPAT"/>
    <property type="match status" value="1"/>
</dbReference>
<dbReference type="SMART" id="SM00563">
    <property type="entry name" value="PlsC"/>
    <property type="match status" value="1"/>
</dbReference>
<evidence type="ECO:0000256" key="6">
    <source>
        <dbReference type="ARBA" id="ARBA00022528"/>
    </source>
</evidence>
<evidence type="ECO:0000256" key="2">
    <source>
        <dbReference type="ARBA" id="ARBA00004765"/>
    </source>
</evidence>
<keyword evidence="5" id="KW-0444">Lipid biosynthesis</keyword>
<proteinExistence type="inferred from homology"/>
<dbReference type="InterPro" id="IPR002123">
    <property type="entry name" value="Plipid/glycerol_acylTrfase"/>
</dbReference>
<dbReference type="InterPro" id="IPR016222">
    <property type="entry name" value="G3P_O-acylTrfase_chlp"/>
</dbReference>
<evidence type="ECO:0000256" key="13">
    <source>
        <dbReference type="ARBA" id="ARBA00023315"/>
    </source>
</evidence>
<dbReference type="EMBL" id="CABITT030000001">
    <property type="protein sequence ID" value="VVA93287.1"/>
    <property type="molecule type" value="Genomic_DNA"/>
</dbReference>
<evidence type="ECO:0000256" key="3">
    <source>
        <dbReference type="ARBA" id="ARBA00005189"/>
    </source>
</evidence>
<evidence type="ECO:0000256" key="15">
    <source>
        <dbReference type="PIRSR" id="PIRSR000431-2"/>
    </source>
</evidence>
<dbReference type="Pfam" id="PF14829">
    <property type="entry name" value="GPAT_N"/>
    <property type="match status" value="1"/>
</dbReference>
<dbReference type="PANTHER" id="PTHR35695:SF1">
    <property type="entry name" value="GLYCEROL-3-PHOSPHATE ACYLTRANSFERASE, CHLOROPLASTIC"/>
    <property type="match status" value="1"/>
</dbReference>
<evidence type="ECO:0000256" key="7">
    <source>
        <dbReference type="ARBA" id="ARBA00022640"/>
    </source>
</evidence>
<dbReference type="GO" id="GO:0004366">
    <property type="term" value="F:glycerol-3-phosphate O-acyltransferase activity"/>
    <property type="evidence" value="ECO:0007669"/>
    <property type="project" value="UniProtKB-UniRule"/>
</dbReference>
<dbReference type="PIRSF" id="PIRSF000431">
    <property type="entry name" value="Glycerol-3-P_O-acyltransfrase"/>
    <property type="match status" value="1"/>
</dbReference>
<evidence type="ECO:0000256" key="5">
    <source>
        <dbReference type="ARBA" id="ARBA00022516"/>
    </source>
</evidence>
<feature type="short sequence motif" description="HXXXXD motif" evidence="15">
    <location>
        <begin position="240"/>
        <end position="245"/>
    </location>
</feature>
<feature type="domain" description="Phospholipid/glycerol acyltransferase" evidence="17">
    <location>
        <begin position="234"/>
        <end position="380"/>
    </location>
</feature>
<evidence type="ECO:0000256" key="16">
    <source>
        <dbReference type="SAM" id="MobiDB-lite"/>
    </source>
</evidence>
<keyword evidence="9" id="KW-0809">Transit peptide</keyword>
<dbReference type="PANTHER" id="PTHR35695">
    <property type="entry name" value="GLYCEROL-3-PHOSPHATE ACYLTRANSFERASE, CHLOROPLASTIC"/>
    <property type="match status" value="1"/>
</dbReference>
<dbReference type="Gene3D" id="1.10.1200.50">
    <property type="entry name" value="Glycerol-3-phosphate acyltransferase, alpha helical bundle, N-terminal"/>
    <property type="match status" value="1"/>
</dbReference>
<comment type="subcellular location">
    <subcellularLocation>
        <location evidence="1 14">Plastid</location>
        <location evidence="1 14">Chloroplast stroma</location>
    </subcellularLocation>
</comment>
<dbReference type="InterPro" id="IPR038114">
    <property type="entry name" value="GPAT_N_sf"/>
</dbReference>
<comment type="pathway">
    <text evidence="2 14">Phospholipid metabolism; CDP-diacylglycerol biosynthesis; CDP-diacylglycerol from sn-glycerol 3-phosphate: step 1/3.</text>
</comment>
<evidence type="ECO:0000256" key="8">
    <source>
        <dbReference type="ARBA" id="ARBA00022679"/>
    </source>
</evidence>
<dbReference type="EC" id="2.3.1.15" evidence="14"/>
<dbReference type="Pfam" id="PF01553">
    <property type="entry name" value="Acyltransferase"/>
    <property type="match status" value="1"/>
</dbReference>
<feature type="region of interest" description="Disordered" evidence="16">
    <location>
        <begin position="81"/>
        <end position="104"/>
    </location>
</feature>
<evidence type="ECO:0000259" key="17">
    <source>
        <dbReference type="SMART" id="SM00563"/>
    </source>
</evidence>
<reference evidence="18" key="1">
    <citation type="submission" date="2019-07" db="EMBL/GenBank/DDBJ databases">
        <authorList>
            <person name="Dittberner H."/>
        </authorList>
    </citation>
    <scope>NUCLEOTIDE SEQUENCE [LARGE SCALE GENOMIC DNA]</scope>
</reference>
<name>A0A565AVA2_9BRAS</name>
<keyword evidence="8 14" id="KW-0808">Transferase</keyword>
<dbReference type="Proteomes" id="UP000489600">
    <property type="component" value="Unassembled WGS sequence"/>
</dbReference>
<organism evidence="18 19">
    <name type="scientific">Arabis nemorensis</name>
    <dbReference type="NCBI Taxonomy" id="586526"/>
    <lineage>
        <taxon>Eukaryota</taxon>
        <taxon>Viridiplantae</taxon>
        <taxon>Streptophyta</taxon>
        <taxon>Embryophyta</taxon>
        <taxon>Tracheophyta</taxon>
        <taxon>Spermatophyta</taxon>
        <taxon>Magnoliopsida</taxon>
        <taxon>eudicotyledons</taxon>
        <taxon>Gunneridae</taxon>
        <taxon>Pentapetalae</taxon>
        <taxon>rosids</taxon>
        <taxon>malvids</taxon>
        <taxon>Brassicales</taxon>
        <taxon>Brassicaceae</taxon>
        <taxon>Arabideae</taxon>
        <taxon>Arabis</taxon>
    </lineage>
</organism>
<evidence type="ECO:0000256" key="11">
    <source>
        <dbReference type="ARBA" id="ARBA00023209"/>
    </source>
</evidence>
<feature type="compositionally biased region" description="Polar residues" evidence="16">
    <location>
        <begin position="81"/>
        <end position="101"/>
    </location>
</feature>
<comment type="pathway">
    <text evidence="3">Lipid metabolism.</text>
</comment>
<dbReference type="InterPro" id="IPR023083">
    <property type="entry name" value="G3P_O-acylTrfase_N"/>
</dbReference>
<dbReference type="SUPFAM" id="SSF69593">
    <property type="entry name" value="Glycerol-3-phosphate (1)-acyltransferase"/>
    <property type="match status" value="1"/>
</dbReference>
<evidence type="ECO:0000256" key="14">
    <source>
        <dbReference type="PIRNR" id="PIRNR000431"/>
    </source>
</evidence>
<dbReference type="Gene3D" id="3.40.1130.10">
    <property type="entry name" value="Glycerol-3-phosphate (1)-acyltransferase"/>
    <property type="match status" value="1"/>
</dbReference>
<evidence type="ECO:0000313" key="18">
    <source>
        <dbReference type="EMBL" id="VVA93287.1"/>
    </source>
</evidence>
<comment type="function">
    <text evidence="14">Esterifies acyl-group from acyl-ACP to the sn-1 position of glycerol-3-phosphate. The enzyme from chilling-resistant plants discriminates against non-fluid palmitic acid and selects oleic acid whereas the enzyme from sensitive plants accepts both fatty acids.</text>
</comment>
<gene>
    <name evidence="18" type="ORF">ANE_LOCUS3732</name>
</gene>
<protein>
    <recommendedName>
        <fullName evidence="14">Glycerol-3-phosphate acyltransferase, chloroplastic</fullName>
        <shortName evidence="14">GPAT</shortName>
        <ecNumber evidence="14">2.3.1.15</ecNumber>
    </recommendedName>
</protein>
<dbReference type="UniPathway" id="UPA00557">
    <property type="reaction ID" value="UER00612"/>
</dbReference>
<keyword evidence="12" id="KW-1208">Phospholipid metabolism</keyword>
<evidence type="ECO:0000256" key="4">
    <source>
        <dbReference type="ARBA" id="ARBA00007937"/>
    </source>
</evidence>
<dbReference type="GO" id="GO:0016024">
    <property type="term" value="P:CDP-diacylglycerol biosynthetic process"/>
    <property type="evidence" value="ECO:0007669"/>
    <property type="project" value="UniProtKB-UniPathway"/>
</dbReference>
<keyword evidence="6 14" id="KW-0150">Chloroplast</keyword>
<comment type="caution">
    <text evidence="18">The sequence shown here is derived from an EMBL/GenBank/DDBJ whole genome shotgun (WGS) entry which is preliminary data.</text>
</comment>
<accession>A0A565AVA2</accession>
<dbReference type="GO" id="GO:0006655">
    <property type="term" value="P:phosphatidylglycerol biosynthetic process"/>
    <property type="evidence" value="ECO:0007669"/>
    <property type="project" value="TreeGrafter"/>
</dbReference>
<comment type="catalytic activity">
    <reaction evidence="14">
        <text>sn-glycerol 3-phosphate + an acyl-CoA = a 1-acyl-sn-glycero-3-phosphate + CoA</text>
        <dbReference type="Rhea" id="RHEA:15325"/>
        <dbReference type="ChEBI" id="CHEBI:57287"/>
        <dbReference type="ChEBI" id="CHEBI:57597"/>
        <dbReference type="ChEBI" id="CHEBI:57970"/>
        <dbReference type="ChEBI" id="CHEBI:58342"/>
        <dbReference type="EC" id="2.3.1.15"/>
    </reaction>
</comment>
<keyword evidence="10 14" id="KW-0443">Lipid metabolism</keyword>
<evidence type="ECO:0000313" key="19">
    <source>
        <dbReference type="Proteomes" id="UP000489600"/>
    </source>
</evidence>
<keyword evidence="11" id="KW-0594">Phospholipid biosynthesis</keyword>
<dbReference type="AlphaFoldDB" id="A0A565AVA2"/>
<keyword evidence="13 14" id="KW-0012">Acyltransferase</keyword>
<dbReference type="GO" id="GO:0009570">
    <property type="term" value="C:chloroplast stroma"/>
    <property type="evidence" value="ECO:0007669"/>
    <property type="project" value="UniProtKB-SubCell"/>
</dbReference>
<evidence type="ECO:0000256" key="10">
    <source>
        <dbReference type="ARBA" id="ARBA00023098"/>
    </source>
</evidence>
<evidence type="ECO:0000256" key="12">
    <source>
        <dbReference type="ARBA" id="ARBA00023264"/>
    </source>
</evidence>
<keyword evidence="19" id="KW-1185">Reference proteome</keyword>
<evidence type="ECO:0000256" key="1">
    <source>
        <dbReference type="ARBA" id="ARBA00004470"/>
    </source>
</evidence>
<dbReference type="OrthoDB" id="524544at2759"/>
<comment type="similarity">
    <text evidence="4 14">Belongs to the GPAT/DAPAT family.</text>
</comment>